<organism evidence="2 3">
    <name type="scientific">Parafrankia irregularis</name>
    <dbReference type="NCBI Taxonomy" id="795642"/>
    <lineage>
        <taxon>Bacteria</taxon>
        <taxon>Bacillati</taxon>
        <taxon>Actinomycetota</taxon>
        <taxon>Actinomycetes</taxon>
        <taxon>Frankiales</taxon>
        <taxon>Frankiaceae</taxon>
        <taxon>Parafrankia</taxon>
    </lineage>
</organism>
<sequence>MVMVSGALVAVAAVLAVVGLFGATAWTYTSLVVLCVGAALLPLAVARRTAGWPGAR</sequence>
<proteinExistence type="predicted"/>
<evidence type="ECO:0000313" key="3">
    <source>
        <dbReference type="Proteomes" id="UP000198802"/>
    </source>
</evidence>
<dbReference type="RefSeq" id="WP_165615827.1">
    <property type="nucleotide sequence ID" value="NZ_FAOZ01000028.1"/>
</dbReference>
<keyword evidence="1" id="KW-0472">Membrane</keyword>
<accession>A0A0S4QV20</accession>
<evidence type="ECO:0000256" key="1">
    <source>
        <dbReference type="SAM" id="Phobius"/>
    </source>
</evidence>
<keyword evidence="3" id="KW-1185">Reference proteome</keyword>
<keyword evidence="1" id="KW-1133">Transmembrane helix</keyword>
<dbReference type="EMBL" id="FAOZ01000028">
    <property type="protein sequence ID" value="CUU59463.1"/>
    <property type="molecule type" value="Genomic_DNA"/>
</dbReference>
<feature type="transmembrane region" description="Helical" evidence="1">
    <location>
        <begin position="26"/>
        <end position="46"/>
    </location>
</feature>
<reference evidence="3" key="1">
    <citation type="submission" date="2015-11" db="EMBL/GenBank/DDBJ databases">
        <authorList>
            <person name="Varghese N."/>
        </authorList>
    </citation>
    <scope>NUCLEOTIDE SEQUENCE [LARGE SCALE GENOMIC DNA]</scope>
    <source>
        <strain evidence="3">DSM 45899</strain>
    </source>
</reference>
<name>A0A0S4QV20_9ACTN</name>
<protein>
    <submittedName>
        <fullName evidence="2">Uncharacterized protein</fullName>
    </submittedName>
</protein>
<evidence type="ECO:0000313" key="2">
    <source>
        <dbReference type="EMBL" id="CUU59463.1"/>
    </source>
</evidence>
<dbReference type="Proteomes" id="UP000198802">
    <property type="component" value="Unassembled WGS sequence"/>
</dbReference>
<dbReference type="AlphaFoldDB" id="A0A0S4QV20"/>
<gene>
    <name evidence="2" type="ORF">Ga0074812_12833</name>
</gene>
<keyword evidence="1" id="KW-0812">Transmembrane</keyword>